<gene>
    <name evidence="1" type="ORF">GCM10022223_43540</name>
</gene>
<evidence type="ECO:0008006" key="3">
    <source>
        <dbReference type="Google" id="ProtNLM"/>
    </source>
</evidence>
<name>A0ABP6ZX36_9ACTN</name>
<organism evidence="1 2">
    <name type="scientific">Kineosporia mesophila</name>
    <dbReference type="NCBI Taxonomy" id="566012"/>
    <lineage>
        <taxon>Bacteria</taxon>
        <taxon>Bacillati</taxon>
        <taxon>Actinomycetota</taxon>
        <taxon>Actinomycetes</taxon>
        <taxon>Kineosporiales</taxon>
        <taxon>Kineosporiaceae</taxon>
        <taxon>Kineosporia</taxon>
    </lineage>
</organism>
<proteinExistence type="predicted"/>
<sequence length="150" mass="15764">MAANERDIADLVGIFLPLDADAVDSAFENSPGIELLAASLASFSVAADRTVRPMNRDEQLEFCRQVAAKSAGEVQAWMVEAALRSVEGDQDALAGTDSASMVTVHLYGIVLLSDSYLTAADCGFLRPSAIKLAHELLPRLAALPADGGCV</sequence>
<dbReference type="Proteomes" id="UP001501074">
    <property type="component" value="Unassembled WGS sequence"/>
</dbReference>
<comment type="caution">
    <text evidence="1">The sequence shown here is derived from an EMBL/GenBank/DDBJ whole genome shotgun (WGS) entry which is preliminary data.</text>
</comment>
<reference evidence="2" key="1">
    <citation type="journal article" date="2019" name="Int. J. Syst. Evol. Microbiol.">
        <title>The Global Catalogue of Microorganisms (GCM) 10K type strain sequencing project: providing services to taxonomists for standard genome sequencing and annotation.</title>
        <authorList>
            <consortium name="The Broad Institute Genomics Platform"/>
            <consortium name="The Broad Institute Genome Sequencing Center for Infectious Disease"/>
            <person name="Wu L."/>
            <person name="Ma J."/>
        </authorList>
    </citation>
    <scope>NUCLEOTIDE SEQUENCE [LARGE SCALE GENOMIC DNA]</scope>
    <source>
        <strain evidence="2">JCM 16902</strain>
    </source>
</reference>
<evidence type="ECO:0000313" key="2">
    <source>
        <dbReference type="Proteomes" id="UP001501074"/>
    </source>
</evidence>
<accession>A0ABP6ZX36</accession>
<dbReference type="EMBL" id="BAAAZO010000008">
    <property type="protein sequence ID" value="GAA3621893.1"/>
    <property type="molecule type" value="Genomic_DNA"/>
</dbReference>
<protein>
    <recommendedName>
        <fullName evidence="3">TetR family transcriptional regulator</fullName>
    </recommendedName>
</protein>
<evidence type="ECO:0000313" key="1">
    <source>
        <dbReference type="EMBL" id="GAA3621893.1"/>
    </source>
</evidence>
<dbReference type="RefSeq" id="WP_231486959.1">
    <property type="nucleotide sequence ID" value="NZ_BAAAZO010000008.1"/>
</dbReference>
<keyword evidence="2" id="KW-1185">Reference proteome</keyword>